<dbReference type="PANTHER" id="PTHR28152">
    <property type="entry name" value="HYDROXYACYL-THIOESTER DEHYDRATASE TYPE 2, MITOCHONDRIAL"/>
    <property type="match status" value="1"/>
</dbReference>
<protein>
    <submittedName>
        <fullName evidence="1">3-methylfumaryl-CoA hydratase</fullName>
    </submittedName>
</protein>
<evidence type="ECO:0000313" key="1">
    <source>
        <dbReference type="EMBL" id="PRZ44126.1"/>
    </source>
</evidence>
<organism evidence="1 2">
    <name type="scientific">Antricoccus suffuscus</name>
    <dbReference type="NCBI Taxonomy" id="1629062"/>
    <lineage>
        <taxon>Bacteria</taxon>
        <taxon>Bacillati</taxon>
        <taxon>Actinomycetota</taxon>
        <taxon>Actinomycetes</taxon>
        <taxon>Geodermatophilales</taxon>
        <taxon>Antricoccaceae</taxon>
        <taxon>Antricoccus</taxon>
    </lineage>
</organism>
<gene>
    <name evidence="1" type="ORF">CLV47_101251</name>
</gene>
<dbReference type="AlphaFoldDB" id="A0A2T1A6A9"/>
<dbReference type="InterPro" id="IPR029069">
    <property type="entry name" value="HotDog_dom_sf"/>
</dbReference>
<dbReference type="RefSeq" id="WP_202862311.1">
    <property type="nucleotide sequence ID" value="NZ_PVUE01000001.1"/>
</dbReference>
<dbReference type="EMBL" id="PVUE01000001">
    <property type="protein sequence ID" value="PRZ44126.1"/>
    <property type="molecule type" value="Genomic_DNA"/>
</dbReference>
<evidence type="ECO:0000313" key="2">
    <source>
        <dbReference type="Proteomes" id="UP000237752"/>
    </source>
</evidence>
<dbReference type="GO" id="GO:0019171">
    <property type="term" value="F:(3R)-hydroxyacyl-[acyl-carrier-protein] dehydratase activity"/>
    <property type="evidence" value="ECO:0007669"/>
    <property type="project" value="TreeGrafter"/>
</dbReference>
<name>A0A2T1A6A9_9ACTN</name>
<comment type="caution">
    <text evidence="1">The sequence shown here is derived from an EMBL/GenBank/DDBJ whole genome shotgun (WGS) entry which is preliminary data.</text>
</comment>
<proteinExistence type="predicted"/>
<sequence length="145" mass="16056">MTPGAPMNPRAPMKQWQVGHELPTLIHMPSTVQLFRYSAVTWNPHRIHYEASYAQSEGHRGPLVHSHLRAALALRCVTESVGADYTLIGSKYRVRVPAIPGDELRYGATLAEVADDRLTFDITETLPDGSTGLEGTATVQLRKEH</sequence>
<reference evidence="1 2" key="1">
    <citation type="submission" date="2018-03" db="EMBL/GenBank/DDBJ databases">
        <title>Genomic Encyclopedia of Archaeal and Bacterial Type Strains, Phase II (KMG-II): from individual species to whole genera.</title>
        <authorList>
            <person name="Goeker M."/>
        </authorList>
    </citation>
    <scope>NUCLEOTIDE SEQUENCE [LARGE SCALE GENOMIC DNA]</scope>
    <source>
        <strain evidence="1 2">DSM 100065</strain>
    </source>
</reference>
<dbReference type="Proteomes" id="UP000237752">
    <property type="component" value="Unassembled WGS sequence"/>
</dbReference>
<dbReference type="InterPro" id="IPR052741">
    <property type="entry name" value="Mitochondrial_HTD2"/>
</dbReference>
<dbReference type="SUPFAM" id="SSF54637">
    <property type="entry name" value="Thioesterase/thiol ester dehydrase-isomerase"/>
    <property type="match status" value="1"/>
</dbReference>
<dbReference type="Gene3D" id="3.10.129.10">
    <property type="entry name" value="Hotdog Thioesterase"/>
    <property type="match status" value="1"/>
</dbReference>
<accession>A0A2T1A6A9</accession>
<keyword evidence="2" id="KW-1185">Reference proteome</keyword>
<dbReference type="PANTHER" id="PTHR28152:SF1">
    <property type="entry name" value="HYDROXYACYL-THIOESTER DEHYDRATASE TYPE 2, MITOCHONDRIAL"/>
    <property type="match status" value="1"/>
</dbReference>